<keyword evidence="4 6" id="KW-0472">Membrane</keyword>
<dbReference type="InterPro" id="IPR036259">
    <property type="entry name" value="MFS_trans_sf"/>
</dbReference>
<dbReference type="InterPro" id="IPR020846">
    <property type="entry name" value="MFS_dom"/>
</dbReference>
<evidence type="ECO:0000259" key="7">
    <source>
        <dbReference type="PROSITE" id="PS50850"/>
    </source>
</evidence>
<feature type="transmembrane region" description="Helical" evidence="6">
    <location>
        <begin position="109"/>
        <end position="129"/>
    </location>
</feature>
<feature type="transmembrane region" description="Helical" evidence="6">
    <location>
        <begin position="377"/>
        <end position="395"/>
    </location>
</feature>
<proteinExistence type="predicted"/>
<evidence type="ECO:0000256" key="6">
    <source>
        <dbReference type="SAM" id="Phobius"/>
    </source>
</evidence>
<feature type="transmembrane region" description="Helical" evidence="6">
    <location>
        <begin position="79"/>
        <end position="102"/>
    </location>
</feature>
<reference evidence="8 9" key="1">
    <citation type="submission" date="2014-06" db="EMBL/GenBank/DDBJ databases">
        <title>Evolutionary Origins and Diversification of the Mycorrhizal Mutualists.</title>
        <authorList>
            <consortium name="DOE Joint Genome Institute"/>
            <consortium name="Mycorrhizal Genomics Consortium"/>
            <person name="Kohler A."/>
            <person name="Kuo A."/>
            <person name="Nagy L.G."/>
            <person name="Floudas D."/>
            <person name="Copeland A."/>
            <person name="Barry K.W."/>
            <person name="Cichocki N."/>
            <person name="Veneault-Fourrey C."/>
            <person name="LaButti K."/>
            <person name="Lindquist E.A."/>
            <person name="Lipzen A."/>
            <person name="Lundell T."/>
            <person name="Morin E."/>
            <person name="Murat C."/>
            <person name="Riley R."/>
            <person name="Ohm R."/>
            <person name="Sun H."/>
            <person name="Tunlid A."/>
            <person name="Henrissat B."/>
            <person name="Grigoriev I.V."/>
            <person name="Hibbett D.S."/>
            <person name="Martin F."/>
        </authorList>
    </citation>
    <scope>NUCLEOTIDE SEQUENCE [LARGE SCALE GENOMIC DNA]</scope>
    <source>
        <strain evidence="8 9">FD-325 SS-3</strain>
    </source>
</reference>
<organism evidence="8 9">
    <name type="scientific">Plicaturopsis crispa FD-325 SS-3</name>
    <dbReference type="NCBI Taxonomy" id="944288"/>
    <lineage>
        <taxon>Eukaryota</taxon>
        <taxon>Fungi</taxon>
        <taxon>Dikarya</taxon>
        <taxon>Basidiomycota</taxon>
        <taxon>Agaricomycotina</taxon>
        <taxon>Agaricomycetes</taxon>
        <taxon>Agaricomycetidae</taxon>
        <taxon>Amylocorticiales</taxon>
        <taxon>Amylocorticiaceae</taxon>
        <taxon>Plicatura</taxon>
        <taxon>Plicaturopsis crispa</taxon>
    </lineage>
</organism>
<feature type="transmembrane region" description="Helical" evidence="6">
    <location>
        <begin position="135"/>
        <end position="156"/>
    </location>
</feature>
<dbReference type="PROSITE" id="PS50850">
    <property type="entry name" value="MFS"/>
    <property type="match status" value="1"/>
</dbReference>
<evidence type="ECO:0000256" key="5">
    <source>
        <dbReference type="SAM" id="MobiDB-lite"/>
    </source>
</evidence>
<evidence type="ECO:0000313" key="8">
    <source>
        <dbReference type="EMBL" id="KII84133.1"/>
    </source>
</evidence>
<protein>
    <recommendedName>
        <fullName evidence="7">Major facilitator superfamily (MFS) profile domain-containing protein</fullName>
    </recommendedName>
</protein>
<keyword evidence="3 6" id="KW-1133">Transmembrane helix</keyword>
<name>A0A0C9T7G3_PLICR</name>
<dbReference type="EMBL" id="KN832572">
    <property type="protein sequence ID" value="KII84133.1"/>
    <property type="molecule type" value="Genomic_DNA"/>
</dbReference>
<accession>A0A0C9T7G3</accession>
<feature type="transmembrane region" description="Helical" evidence="6">
    <location>
        <begin position="168"/>
        <end position="188"/>
    </location>
</feature>
<dbReference type="Proteomes" id="UP000053263">
    <property type="component" value="Unassembled WGS sequence"/>
</dbReference>
<dbReference type="HOGENOM" id="CLU_000960_22_1_1"/>
<dbReference type="Pfam" id="PF07690">
    <property type="entry name" value="MFS_1"/>
    <property type="match status" value="1"/>
</dbReference>
<feature type="region of interest" description="Disordered" evidence="5">
    <location>
        <begin position="1"/>
        <end position="28"/>
    </location>
</feature>
<feature type="transmembrane region" description="Helical" evidence="6">
    <location>
        <begin position="407"/>
        <end position="426"/>
    </location>
</feature>
<feature type="transmembrane region" description="Helical" evidence="6">
    <location>
        <begin position="200"/>
        <end position="220"/>
    </location>
</feature>
<dbReference type="GO" id="GO:0005886">
    <property type="term" value="C:plasma membrane"/>
    <property type="evidence" value="ECO:0007669"/>
    <property type="project" value="TreeGrafter"/>
</dbReference>
<dbReference type="Gene3D" id="1.20.1250.20">
    <property type="entry name" value="MFS general substrate transporter like domains"/>
    <property type="match status" value="1"/>
</dbReference>
<dbReference type="CDD" id="cd17502">
    <property type="entry name" value="MFS_Azr1_MDR_like"/>
    <property type="match status" value="1"/>
</dbReference>
<evidence type="ECO:0000256" key="2">
    <source>
        <dbReference type="ARBA" id="ARBA00022692"/>
    </source>
</evidence>
<dbReference type="PANTHER" id="PTHR23501:SF198">
    <property type="entry name" value="AZOLE RESISTANCE PROTEIN 1-RELATED"/>
    <property type="match status" value="1"/>
</dbReference>
<dbReference type="InterPro" id="IPR011701">
    <property type="entry name" value="MFS"/>
</dbReference>
<dbReference type="Gene3D" id="1.20.1720.10">
    <property type="entry name" value="Multidrug resistance protein D"/>
    <property type="match status" value="1"/>
</dbReference>
<gene>
    <name evidence="8" type="ORF">PLICRDRAFT_46495</name>
</gene>
<feature type="domain" description="Major facilitator superfamily (MFS) profile" evidence="7">
    <location>
        <begin position="45"/>
        <end position="538"/>
    </location>
</feature>
<keyword evidence="2 6" id="KW-0812">Transmembrane</keyword>
<comment type="subcellular location">
    <subcellularLocation>
        <location evidence="1">Membrane</location>
        <topology evidence="1">Multi-pass membrane protein</topology>
    </subcellularLocation>
</comment>
<feature type="transmembrane region" description="Helical" evidence="6">
    <location>
        <begin position="274"/>
        <end position="295"/>
    </location>
</feature>
<feature type="transmembrane region" description="Helical" evidence="6">
    <location>
        <begin position="438"/>
        <end position="463"/>
    </location>
</feature>
<sequence>MSVNDEKPQSVDVGVSDPSPPAEATEGDGALSPTQYIHGLKLLLVFSALLLTIFLVNLDQTIVATALPRIVSDFNALDLATWVATAYLLTDAGFMLTISQLLNVASVKIVYLSAILLFEIGSVICGAAPFMEVLIFGRAIAGLGAAGITICAIATIAQFTPLDKRPILFALFGADLAVASIVGPLLGGAFTDHVSWRWCFYINLPFGGIAAFAILIWLPYQKGVTQEGLSGNYVQRLARALDWIGTVLCLGLATTLLLALQWGGTTKPWSSPTIIVLFVVFGALLVLFVAWEAYLGPRALLPFRIMGRRTQIGSCLESFWLLLCMIVAIYYLPFWYQINGRTAIQSGIDILPFMLTFVISAGFASGIAYATGRYWHLLFVAPFLAAVGGGLWYTADASSSSAKLIGYQIILGVGIGASFQTTYVAVQADWADDPEKTTHASGILTFISFFGGILGIGMAGAIFNNRLSLELAKNVPSLPQNLATMVKESVTVISTLPEEFRGQVVDAAITSLSPVFLILVAAAILASVFSTLIVNHDLKTRAITGAAIG</sequence>
<feature type="transmembrane region" description="Helical" evidence="6">
    <location>
        <begin position="316"/>
        <end position="338"/>
    </location>
</feature>
<evidence type="ECO:0000256" key="1">
    <source>
        <dbReference type="ARBA" id="ARBA00004141"/>
    </source>
</evidence>
<keyword evidence="9" id="KW-1185">Reference proteome</keyword>
<feature type="transmembrane region" description="Helical" evidence="6">
    <location>
        <begin position="350"/>
        <end position="370"/>
    </location>
</feature>
<feature type="transmembrane region" description="Helical" evidence="6">
    <location>
        <begin position="42"/>
        <end position="67"/>
    </location>
</feature>
<dbReference type="PRINTS" id="PR01036">
    <property type="entry name" value="TCRTETB"/>
</dbReference>
<feature type="transmembrane region" description="Helical" evidence="6">
    <location>
        <begin position="515"/>
        <end position="534"/>
    </location>
</feature>
<feature type="transmembrane region" description="Helical" evidence="6">
    <location>
        <begin position="240"/>
        <end position="262"/>
    </location>
</feature>
<evidence type="ECO:0000313" key="9">
    <source>
        <dbReference type="Proteomes" id="UP000053263"/>
    </source>
</evidence>
<dbReference type="PANTHER" id="PTHR23501">
    <property type="entry name" value="MAJOR FACILITATOR SUPERFAMILY"/>
    <property type="match status" value="1"/>
</dbReference>
<dbReference type="OrthoDB" id="10021397at2759"/>
<dbReference type="SUPFAM" id="SSF103473">
    <property type="entry name" value="MFS general substrate transporter"/>
    <property type="match status" value="2"/>
</dbReference>
<evidence type="ECO:0000256" key="4">
    <source>
        <dbReference type="ARBA" id="ARBA00023136"/>
    </source>
</evidence>
<evidence type="ECO:0000256" key="3">
    <source>
        <dbReference type="ARBA" id="ARBA00022989"/>
    </source>
</evidence>
<dbReference type="AlphaFoldDB" id="A0A0C9T7G3"/>
<dbReference type="GO" id="GO:0022857">
    <property type="term" value="F:transmembrane transporter activity"/>
    <property type="evidence" value="ECO:0007669"/>
    <property type="project" value="InterPro"/>
</dbReference>